<feature type="region of interest" description="Disordered" evidence="1">
    <location>
        <begin position="1"/>
        <end position="60"/>
    </location>
</feature>
<accession>A0A1C3ECH7</accession>
<dbReference type="Proteomes" id="UP000094936">
    <property type="component" value="Unassembled WGS sequence"/>
</dbReference>
<feature type="compositionally biased region" description="Low complexity" evidence="1">
    <location>
        <begin position="158"/>
        <end position="169"/>
    </location>
</feature>
<keyword evidence="3" id="KW-1185">Reference proteome</keyword>
<name>A0A1C3ECH7_9GAMM</name>
<feature type="region of interest" description="Disordered" evidence="1">
    <location>
        <begin position="122"/>
        <end position="174"/>
    </location>
</feature>
<reference evidence="2 3" key="1">
    <citation type="submission" date="2016-05" db="EMBL/GenBank/DDBJ databases">
        <title>Genomic Taxonomy of the Vibrionaceae.</title>
        <authorList>
            <person name="Gomez-Gil B."/>
            <person name="Enciso-Ibarra J."/>
        </authorList>
    </citation>
    <scope>NUCLEOTIDE SEQUENCE [LARGE SCALE GENOMIC DNA]</scope>
    <source>
        <strain evidence="2 3">CAIM 1920</strain>
    </source>
</reference>
<dbReference type="EMBL" id="LYBM01000044">
    <property type="protein sequence ID" value="ODA30925.1"/>
    <property type="molecule type" value="Genomic_DNA"/>
</dbReference>
<evidence type="ECO:0000256" key="1">
    <source>
        <dbReference type="SAM" id="MobiDB-lite"/>
    </source>
</evidence>
<gene>
    <name evidence="2" type="ORF">A8L45_18815</name>
</gene>
<protein>
    <submittedName>
        <fullName evidence="2">Uncharacterized protein</fullName>
    </submittedName>
</protein>
<proteinExistence type="predicted"/>
<dbReference type="AlphaFoldDB" id="A0A1C3ECH7"/>
<evidence type="ECO:0000313" key="3">
    <source>
        <dbReference type="Proteomes" id="UP000094936"/>
    </source>
</evidence>
<evidence type="ECO:0000313" key="2">
    <source>
        <dbReference type="EMBL" id="ODA30925.1"/>
    </source>
</evidence>
<organism evidence="2 3">
    <name type="scientific">Veronia pacifica</name>
    <dbReference type="NCBI Taxonomy" id="1080227"/>
    <lineage>
        <taxon>Bacteria</taxon>
        <taxon>Pseudomonadati</taxon>
        <taxon>Pseudomonadota</taxon>
        <taxon>Gammaproteobacteria</taxon>
        <taxon>Vibrionales</taxon>
        <taxon>Vibrionaceae</taxon>
        <taxon>Veronia</taxon>
    </lineage>
</organism>
<comment type="caution">
    <text evidence="2">The sequence shown here is derived from an EMBL/GenBank/DDBJ whole genome shotgun (WGS) entry which is preliminary data.</text>
</comment>
<sequence length="307" mass="33167">MPPERRDSQPGAAVPSGSGQDGAIPAVAAVSGKPTESGVKAPEPAVPGRPEEKMKMGSLNNPYEFGKGVLAGSHAPLVSDDNPYVFAKDRENNIYMLHIKNRKGDEKSWTNPWVKVPESALQPSAGSIAPPTIPNPPATGNQPATPTAPGSFATRSQPATPTAPDSPAAVNRQQEQEINKIRQIYDQGGFGLDADKRKQLSTAALIGAWVQYKQEAMASNTLNNVEGKEILQRVQTIEDEHAKAKEEGDDSKIEALDREFLQLIEETAGDLPPRVEQLNEIFLNQILFSFWNQSQSSNASPQQNPES</sequence>